<dbReference type="STRING" id="357750.A0A2S6CIL2"/>
<gene>
    <name evidence="1" type="ORF">CBER1_11959</name>
</gene>
<protein>
    <submittedName>
        <fullName evidence="1">Uncharacterized protein</fullName>
    </submittedName>
</protein>
<comment type="caution">
    <text evidence="1">The sequence shown here is derived from an EMBL/GenBank/DDBJ whole genome shotgun (WGS) entry which is preliminary data.</text>
</comment>
<dbReference type="EMBL" id="PNEN01000373">
    <property type="protein sequence ID" value="PPJ59570.1"/>
    <property type="molecule type" value="Genomic_DNA"/>
</dbReference>
<proteinExistence type="predicted"/>
<dbReference type="AlphaFoldDB" id="A0A2S6CIL2"/>
<dbReference type="OrthoDB" id="3780108at2759"/>
<dbReference type="Proteomes" id="UP000237631">
    <property type="component" value="Unassembled WGS sequence"/>
</dbReference>
<evidence type="ECO:0000313" key="1">
    <source>
        <dbReference type="EMBL" id="PPJ59570.1"/>
    </source>
</evidence>
<evidence type="ECO:0000313" key="2">
    <source>
        <dbReference type="Proteomes" id="UP000237631"/>
    </source>
</evidence>
<accession>A0A2S6CIL2</accession>
<organism evidence="1 2">
    <name type="scientific">Cercospora berteroae</name>
    <dbReference type="NCBI Taxonomy" id="357750"/>
    <lineage>
        <taxon>Eukaryota</taxon>
        <taxon>Fungi</taxon>
        <taxon>Dikarya</taxon>
        <taxon>Ascomycota</taxon>
        <taxon>Pezizomycotina</taxon>
        <taxon>Dothideomycetes</taxon>
        <taxon>Dothideomycetidae</taxon>
        <taxon>Mycosphaerellales</taxon>
        <taxon>Mycosphaerellaceae</taxon>
        <taxon>Cercospora</taxon>
    </lineage>
</organism>
<keyword evidence="2" id="KW-1185">Reference proteome</keyword>
<sequence>MCDNLITIKPGLPLMSIPTPDIKQRALAIHKAMAELKRLQLERLIRNALNTRNGPNSLAVKKLLPGDKVLVWRESGQWTGPYLLNRIKDEDCTVELPSGPTRFRITSVKPYLSDDNDTEANNSEHD</sequence>
<reference evidence="2" key="1">
    <citation type="journal article" date="2017" name="bioRxiv">
        <title>Conservation of a gene cluster reveals novel cercosporin biosynthetic mechanisms and extends production to the genus Colletotrichum.</title>
        <authorList>
            <person name="de Jonge R."/>
            <person name="Ebert M.K."/>
            <person name="Huitt-Roehl C.R."/>
            <person name="Pal P."/>
            <person name="Suttle J.C."/>
            <person name="Spanner R.E."/>
            <person name="Neubauer J.D."/>
            <person name="Jurick W.M.II."/>
            <person name="Stott K.A."/>
            <person name="Secor G.A."/>
            <person name="Thomma B.P.H.J."/>
            <person name="Van de Peer Y."/>
            <person name="Townsend C.A."/>
            <person name="Bolton M.D."/>
        </authorList>
    </citation>
    <scope>NUCLEOTIDE SEQUENCE [LARGE SCALE GENOMIC DNA]</scope>
    <source>
        <strain evidence="2">CBS538.71</strain>
    </source>
</reference>
<name>A0A2S6CIL2_9PEZI</name>